<gene>
    <name evidence="1" type="ORF">AKJ09_02934</name>
</gene>
<keyword evidence="2" id="KW-1185">Reference proteome</keyword>
<dbReference type="STRING" id="1391654.AKJ09_02934"/>
<reference evidence="1 2" key="1">
    <citation type="submission" date="2015-08" db="EMBL/GenBank/DDBJ databases">
        <authorList>
            <person name="Babu N.S."/>
            <person name="Beckwith C.J."/>
            <person name="Beseler K.G."/>
            <person name="Brison A."/>
            <person name="Carone J.V."/>
            <person name="Caskin T.P."/>
            <person name="Diamond M."/>
            <person name="Durham M.E."/>
            <person name="Foxe J.M."/>
            <person name="Go M."/>
            <person name="Henderson B.A."/>
            <person name="Jones I.B."/>
            <person name="McGettigan J.A."/>
            <person name="Micheletti S.J."/>
            <person name="Nasrallah M.E."/>
            <person name="Ortiz D."/>
            <person name="Piller C.R."/>
            <person name="Privatt S.R."/>
            <person name="Schneider S.L."/>
            <person name="Sharp S."/>
            <person name="Smith T.C."/>
            <person name="Stanton J.D."/>
            <person name="Ullery H.E."/>
            <person name="Wilson R.J."/>
            <person name="Serrano M.G."/>
            <person name="Buck G."/>
            <person name="Lee V."/>
            <person name="Wang Y."/>
            <person name="Carvalho R."/>
            <person name="Voegtly L."/>
            <person name="Shi R."/>
            <person name="Duckworth R."/>
            <person name="Johnson A."/>
            <person name="Loviza R."/>
            <person name="Walstead R."/>
            <person name="Shah Z."/>
            <person name="Kiflezghi M."/>
            <person name="Wade K."/>
            <person name="Ball S.L."/>
            <person name="Bradley K.W."/>
            <person name="Asai D.J."/>
            <person name="Bowman C.A."/>
            <person name="Russell D.A."/>
            <person name="Pope W.H."/>
            <person name="Jacobs-Sera D."/>
            <person name="Hendrix R.W."/>
            <person name="Hatfull G.F."/>
        </authorList>
    </citation>
    <scope>NUCLEOTIDE SEQUENCE [LARGE SCALE GENOMIC DNA]</scope>
    <source>
        <strain evidence="1 2">DSM 27648</strain>
    </source>
</reference>
<sequence length="47" mass="4850">MATYEVAGGRAMIRNQLEIWPKFGSGTAGSGMAAGRGAFGCRTLAKT</sequence>
<accession>A0A0K1PRV7</accession>
<evidence type="ECO:0000313" key="2">
    <source>
        <dbReference type="Proteomes" id="UP000064967"/>
    </source>
</evidence>
<dbReference type="Proteomes" id="UP000064967">
    <property type="component" value="Chromosome"/>
</dbReference>
<dbReference type="AlphaFoldDB" id="A0A0K1PRV7"/>
<organism evidence="1 2">
    <name type="scientific">Labilithrix luteola</name>
    <dbReference type="NCBI Taxonomy" id="1391654"/>
    <lineage>
        <taxon>Bacteria</taxon>
        <taxon>Pseudomonadati</taxon>
        <taxon>Myxococcota</taxon>
        <taxon>Polyangia</taxon>
        <taxon>Polyangiales</taxon>
        <taxon>Labilitrichaceae</taxon>
        <taxon>Labilithrix</taxon>
    </lineage>
</organism>
<evidence type="ECO:0000313" key="1">
    <source>
        <dbReference type="EMBL" id="AKU96270.1"/>
    </source>
</evidence>
<protein>
    <submittedName>
        <fullName evidence="1">Uncharacterized protein</fullName>
    </submittedName>
</protein>
<dbReference type="EMBL" id="CP012333">
    <property type="protein sequence ID" value="AKU96270.1"/>
    <property type="molecule type" value="Genomic_DNA"/>
</dbReference>
<proteinExistence type="predicted"/>
<dbReference type="KEGG" id="llu:AKJ09_02934"/>
<name>A0A0K1PRV7_9BACT</name>